<reference evidence="8" key="2">
    <citation type="journal article" date="2023" name="IMA Fungus">
        <title>Comparative genomic study of the Penicillium genus elucidates a diverse pangenome and 15 lateral gene transfer events.</title>
        <authorList>
            <person name="Petersen C."/>
            <person name="Sorensen T."/>
            <person name="Nielsen M.R."/>
            <person name="Sondergaard T.E."/>
            <person name="Sorensen J.L."/>
            <person name="Fitzpatrick D.A."/>
            <person name="Frisvad J.C."/>
            <person name="Nielsen K.L."/>
        </authorList>
    </citation>
    <scope>NUCLEOTIDE SEQUENCE</scope>
    <source>
        <strain evidence="8">IBT 29677</strain>
    </source>
</reference>
<dbReference type="Gene3D" id="4.10.240.10">
    <property type="entry name" value="Zn(2)-C6 fungal-type DNA-binding domain"/>
    <property type="match status" value="1"/>
</dbReference>
<evidence type="ECO:0000313" key="8">
    <source>
        <dbReference type="EMBL" id="KAJ5376922.1"/>
    </source>
</evidence>
<feature type="domain" description="Xylanolytic transcriptional activator regulatory" evidence="7">
    <location>
        <begin position="349"/>
        <end position="423"/>
    </location>
</feature>
<dbReference type="CDD" id="cd12148">
    <property type="entry name" value="fungal_TF_MHR"/>
    <property type="match status" value="1"/>
</dbReference>
<dbReference type="GeneID" id="81377425"/>
<organism evidence="8 9">
    <name type="scientific">Penicillium cosmopolitanum</name>
    <dbReference type="NCBI Taxonomy" id="1131564"/>
    <lineage>
        <taxon>Eukaryota</taxon>
        <taxon>Fungi</taxon>
        <taxon>Dikarya</taxon>
        <taxon>Ascomycota</taxon>
        <taxon>Pezizomycotina</taxon>
        <taxon>Eurotiomycetes</taxon>
        <taxon>Eurotiomycetidae</taxon>
        <taxon>Eurotiales</taxon>
        <taxon>Aspergillaceae</taxon>
        <taxon>Penicillium</taxon>
    </lineage>
</organism>
<comment type="subcellular location">
    <subcellularLocation>
        <location evidence="1">Nucleus</location>
    </subcellularLocation>
</comment>
<dbReference type="GO" id="GO:0005634">
    <property type="term" value="C:nucleus"/>
    <property type="evidence" value="ECO:0007669"/>
    <property type="project" value="UniProtKB-SubCell"/>
</dbReference>
<dbReference type="InterPro" id="IPR050613">
    <property type="entry name" value="Sec_Metabolite_Reg"/>
</dbReference>
<dbReference type="SMART" id="SM00906">
    <property type="entry name" value="Fungal_trans"/>
    <property type="match status" value="1"/>
</dbReference>
<evidence type="ECO:0000256" key="3">
    <source>
        <dbReference type="ARBA" id="ARBA00023125"/>
    </source>
</evidence>
<feature type="region of interest" description="Disordered" evidence="6">
    <location>
        <begin position="1"/>
        <end position="20"/>
    </location>
</feature>
<evidence type="ECO:0000256" key="1">
    <source>
        <dbReference type="ARBA" id="ARBA00004123"/>
    </source>
</evidence>
<dbReference type="Pfam" id="PF04082">
    <property type="entry name" value="Fungal_trans"/>
    <property type="match status" value="1"/>
</dbReference>
<comment type="caution">
    <text evidence="8">The sequence shown here is derived from an EMBL/GenBank/DDBJ whole genome shotgun (WGS) entry which is preliminary data.</text>
</comment>
<keyword evidence="3" id="KW-0238">DNA-binding</keyword>
<keyword evidence="4" id="KW-0804">Transcription</keyword>
<evidence type="ECO:0000256" key="6">
    <source>
        <dbReference type="SAM" id="MobiDB-lite"/>
    </source>
</evidence>
<evidence type="ECO:0000259" key="7">
    <source>
        <dbReference type="SMART" id="SM00906"/>
    </source>
</evidence>
<dbReference type="EMBL" id="JAPZBU010000012">
    <property type="protein sequence ID" value="KAJ5376922.1"/>
    <property type="molecule type" value="Genomic_DNA"/>
</dbReference>
<dbReference type="AlphaFoldDB" id="A0A9W9SF05"/>
<dbReference type="InterPro" id="IPR036864">
    <property type="entry name" value="Zn2-C6_fun-type_DNA-bd_sf"/>
</dbReference>
<dbReference type="RefSeq" id="XP_056481952.1">
    <property type="nucleotide sequence ID" value="XM_056638445.1"/>
</dbReference>
<evidence type="ECO:0000313" key="9">
    <source>
        <dbReference type="Proteomes" id="UP001147747"/>
    </source>
</evidence>
<dbReference type="GO" id="GO:0000981">
    <property type="term" value="F:DNA-binding transcription factor activity, RNA polymerase II-specific"/>
    <property type="evidence" value="ECO:0007669"/>
    <property type="project" value="InterPro"/>
</dbReference>
<evidence type="ECO:0000256" key="5">
    <source>
        <dbReference type="ARBA" id="ARBA00023242"/>
    </source>
</evidence>
<accession>A0A9W9SF05</accession>
<reference evidence="8" key="1">
    <citation type="submission" date="2022-12" db="EMBL/GenBank/DDBJ databases">
        <authorList>
            <person name="Petersen C."/>
        </authorList>
    </citation>
    <scope>NUCLEOTIDE SEQUENCE</scope>
    <source>
        <strain evidence="8">IBT 29677</strain>
    </source>
</reference>
<feature type="compositionally biased region" description="Basic and acidic residues" evidence="6">
    <location>
        <begin position="147"/>
        <end position="162"/>
    </location>
</feature>
<dbReference type="OrthoDB" id="4934715at2759"/>
<proteinExistence type="predicted"/>
<dbReference type="GO" id="GO:0003677">
    <property type="term" value="F:DNA binding"/>
    <property type="evidence" value="ECO:0007669"/>
    <property type="project" value="UniProtKB-KW"/>
</dbReference>
<dbReference type="InterPro" id="IPR007219">
    <property type="entry name" value="XnlR_reg_dom"/>
</dbReference>
<dbReference type="PANTHER" id="PTHR31001">
    <property type="entry name" value="UNCHARACTERIZED TRANSCRIPTIONAL REGULATORY PROTEIN"/>
    <property type="match status" value="1"/>
</dbReference>
<evidence type="ECO:0000256" key="2">
    <source>
        <dbReference type="ARBA" id="ARBA00023015"/>
    </source>
</evidence>
<protein>
    <recommendedName>
        <fullName evidence="7">Xylanolytic transcriptional activator regulatory domain-containing protein</fullName>
    </recommendedName>
</protein>
<keyword evidence="2" id="KW-0805">Transcription regulation</keyword>
<evidence type="ECO:0000256" key="4">
    <source>
        <dbReference type="ARBA" id="ARBA00023163"/>
    </source>
</evidence>
<dbReference type="PANTHER" id="PTHR31001:SF49">
    <property type="entry name" value="ZN(II)2CYS6 TRANSCRIPTION FACTOR (EUROFUNG)"/>
    <property type="match status" value="1"/>
</dbReference>
<dbReference type="GO" id="GO:0008270">
    <property type="term" value="F:zinc ion binding"/>
    <property type="evidence" value="ECO:0007669"/>
    <property type="project" value="InterPro"/>
</dbReference>
<keyword evidence="5" id="KW-0539">Nucleus</keyword>
<keyword evidence="9" id="KW-1185">Reference proteome</keyword>
<feature type="region of interest" description="Disordered" evidence="6">
    <location>
        <begin position="146"/>
        <end position="171"/>
    </location>
</feature>
<sequence length="567" mass="64433">MDPLAGRRQRGADRRRRDQKPRVLLSCTSCREKKYVPTPSPDMECCLYLSGAISLLSIMILKLIGRSRIRCNRQVPCNNCQKKDLEVSCHYSSTKGGSQEYRHQHDGCKTGLQSLRNRLLRLETAFQDGPSPPHITTGNYLVTKSNKRTEGDDSSHHVRPDPEIMLPESTGTRSFNQNHWRAIMQSASRNFDGDEDEPWEKTHSQTPVLLRRIPKEATIEDLLLALPPRKIADELVSRCLDCGEPSLMIVHAPTFKQECLSFWENPSRASCGWLALLFGILACAVWIEHSVNPETAEAPPPEIFNYYHEKCAVALTLSDYAAPGRYKAEAATIHLGVEYLQSNGLKTGVSILLGMVSRLAIMMGYHRDPRIYPALSPFEGEMRRRLWLILSLIDYFVAWQSGLPIVIPKGISDTAPPRILLDQNLDLNMKVLPLSQPETEIPNKLTYILAQERLLVAASSIAENLEAYPLLEKTIHLEQQLEEAWIGVPANLKRSIESKVDCDTMICTLTLEMTYQRARCILYRRYLIDGRDEPNYNLFRIECIHAAQRILRCQRELFQGFFFSAPA</sequence>
<gene>
    <name evidence="8" type="ORF">N7509_013808</name>
</gene>
<name>A0A9W9SF05_9EURO</name>
<dbReference type="Proteomes" id="UP001147747">
    <property type="component" value="Unassembled WGS sequence"/>
</dbReference>
<dbReference type="GO" id="GO:0006351">
    <property type="term" value="P:DNA-templated transcription"/>
    <property type="evidence" value="ECO:0007669"/>
    <property type="project" value="InterPro"/>
</dbReference>